<feature type="compositionally biased region" description="Polar residues" evidence="1">
    <location>
        <begin position="8"/>
        <end position="17"/>
    </location>
</feature>
<evidence type="ECO:0000256" key="1">
    <source>
        <dbReference type="SAM" id="MobiDB-lite"/>
    </source>
</evidence>
<dbReference type="Gene3D" id="2.30.30.40">
    <property type="entry name" value="SH3 Domains"/>
    <property type="match status" value="1"/>
</dbReference>
<dbReference type="PROSITE" id="PS51781">
    <property type="entry name" value="SH3B"/>
    <property type="match status" value="1"/>
</dbReference>
<dbReference type="Pfam" id="PF08239">
    <property type="entry name" value="SH3_3"/>
    <property type="match status" value="1"/>
</dbReference>
<feature type="domain" description="SH3b" evidence="2">
    <location>
        <begin position="235"/>
        <end position="299"/>
    </location>
</feature>
<name>A0ABU3P3U5_9FIRM</name>
<comment type="caution">
    <text evidence="3">The sequence shown here is derived from an EMBL/GenBank/DDBJ whole genome shotgun (WGS) entry which is preliminary data.</text>
</comment>
<evidence type="ECO:0000313" key="3">
    <source>
        <dbReference type="EMBL" id="MDT8903697.1"/>
    </source>
</evidence>
<protein>
    <submittedName>
        <fullName evidence="3">DUF3794 domain-containing protein</fullName>
    </submittedName>
</protein>
<keyword evidence="4" id="KW-1185">Reference proteome</keyword>
<evidence type="ECO:0000313" key="4">
    <source>
        <dbReference type="Proteomes" id="UP001254848"/>
    </source>
</evidence>
<feature type="region of interest" description="Disordered" evidence="1">
    <location>
        <begin position="1"/>
        <end position="22"/>
    </location>
</feature>
<dbReference type="EMBL" id="JAUOZS010000001">
    <property type="protein sequence ID" value="MDT8903697.1"/>
    <property type="molecule type" value="Genomic_DNA"/>
</dbReference>
<dbReference type="RefSeq" id="WP_413782145.1">
    <property type="nucleotide sequence ID" value="NZ_JAUOZS010000001.1"/>
</dbReference>
<dbReference type="Pfam" id="PF12673">
    <property type="entry name" value="SipL"/>
    <property type="match status" value="1"/>
</dbReference>
<evidence type="ECO:0000259" key="2">
    <source>
        <dbReference type="PROSITE" id="PS51781"/>
    </source>
</evidence>
<sequence>MADKKRQSSGSTSATSETVMVTTGTGTVDSAELVCGCPEPGPATIQVEQVLGANMEQRVVEFDMIVPDPKPSIEQVIDVFVKDVCIKSVDVIPNKVIVRGELEVKVLYVADLPSQPVHAFEKEQRWTRDIVVDGAMPDMKATADVMVEFVDYDFHRRHNDRKVHITIVLKVWTRVVTTTEMDVIALSPVDEVGVVEVTTASASESLTSGSVVSTGNVFVTGPGVEPTAGVNMGVSGTATVTGTRVNVRTGPGTNFPVVTQVNTNDVVTLKDQAFGWYRVVLSDGSTTGWIAGWLLSVGAAAGAPKG</sequence>
<gene>
    <name evidence="3" type="ORF">Q4T40_20915</name>
</gene>
<dbReference type="SMART" id="SM00287">
    <property type="entry name" value="SH3b"/>
    <property type="match status" value="1"/>
</dbReference>
<organism evidence="3 4">
    <name type="scientific">Anaeroselena agilis</name>
    <dbReference type="NCBI Taxonomy" id="3063788"/>
    <lineage>
        <taxon>Bacteria</taxon>
        <taxon>Bacillati</taxon>
        <taxon>Bacillota</taxon>
        <taxon>Negativicutes</taxon>
        <taxon>Acetonemataceae</taxon>
        <taxon>Anaeroselena</taxon>
    </lineage>
</organism>
<dbReference type="InterPro" id="IPR003646">
    <property type="entry name" value="SH3-like_bac-type"/>
</dbReference>
<reference evidence="3 4" key="1">
    <citation type="submission" date="2023-07" db="EMBL/GenBank/DDBJ databases">
        <title>The novel representative of Negativicutes class, Anaeroselena agilis gen. nov. sp. nov.</title>
        <authorList>
            <person name="Prokofeva M.I."/>
            <person name="Elcheninov A.G."/>
            <person name="Klyukina A."/>
            <person name="Kublanov I.V."/>
            <person name="Frolov E.N."/>
            <person name="Podosokorskaya O.A."/>
        </authorList>
    </citation>
    <scope>NUCLEOTIDE SEQUENCE [LARGE SCALE GENOMIC DNA]</scope>
    <source>
        <strain evidence="3 4">4137-cl</strain>
    </source>
</reference>
<dbReference type="Proteomes" id="UP001254848">
    <property type="component" value="Unassembled WGS sequence"/>
</dbReference>
<accession>A0ABU3P3U5</accession>
<proteinExistence type="predicted"/>
<dbReference type="InterPro" id="IPR024300">
    <property type="entry name" value="SipL_SPOCS_dom"/>
</dbReference>